<sequence length="142" mass="16030">MSRKGCEENKWAQRDQRFGAESKAMNEVLMSAIQEIARTGIVSYNWASLVHLLVFQLKNILEDSSEQFPVIPTPGLAGEATYQESCNRLYSILAQFHGPPFTVQRLCELLLSPHRHHKTKLKLLAAVDKLLSVTTIVSEHEV</sequence>
<dbReference type="EnsemblProtists" id="EKX41661">
    <property type="protein sequence ID" value="EKX41661"/>
    <property type="gene ID" value="GUITHDRAFT_141902"/>
</dbReference>
<name>L1IZI4_GUITC</name>
<dbReference type="RefSeq" id="XP_005828641.1">
    <property type="nucleotide sequence ID" value="XM_005828584.1"/>
</dbReference>
<dbReference type="GO" id="GO:0030289">
    <property type="term" value="C:protein phosphatase 4 complex"/>
    <property type="evidence" value="ECO:0007669"/>
    <property type="project" value="InterPro"/>
</dbReference>
<dbReference type="Pfam" id="PF09184">
    <property type="entry name" value="PPP4R2"/>
    <property type="match status" value="1"/>
</dbReference>
<gene>
    <name evidence="2" type="ORF">GUITHDRAFT_141902</name>
</gene>
<reference evidence="4" key="2">
    <citation type="submission" date="2012-11" db="EMBL/GenBank/DDBJ databases">
        <authorList>
            <person name="Kuo A."/>
            <person name="Curtis B.A."/>
            <person name="Tanifuji G."/>
            <person name="Burki F."/>
            <person name="Gruber A."/>
            <person name="Irimia M."/>
            <person name="Maruyama S."/>
            <person name="Arias M.C."/>
            <person name="Ball S.G."/>
            <person name="Gile G.H."/>
            <person name="Hirakawa Y."/>
            <person name="Hopkins J.F."/>
            <person name="Rensing S.A."/>
            <person name="Schmutz J."/>
            <person name="Symeonidi A."/>
            <person name="Elias M."/>
            <person name="Eveleigh R.J."/>
            <person name="Herman E.K."/>
            <person name="Klute M.J."/>
            <person name="Nakayama T."/>
            <person name="Obornik M."/>
            <person name="Reyes-Prieto A."/>
            <person name="Armbrust E.V."/>
            <person name="Aves S.J."/>
            <person name="Beiko R.G."/>
            <person name="Coutinho P."/>
            <person name="Dacks J.B."/>
            <person name="Durnford D.G."/>
            <person name="Fast N.M."/>
            <person name="Green B.R."/>
            <person name="Grisdale C."/>
            <person name="Hempe F."/>
            <person name="Henrissat B."/>
            <person name="Hoppner M.P."/>
            <person name="Ishida K.-I."/>
            <person name="Kim E."/>
            <person name="Koreny L."/>
            <person name="Kroth P.G."/>
            <person name="Liu Y."/>
            <person name="Malik S.-B."/>
            <person name="Maier U.G."/>
            <person name="McRose D."/>
            <person name="Mock T."/>
            <person name="Neilson J.A."/>
            <person name="Onodera N.T."/>
            <person name="Poole A.M."/>
            <person name="Pritham E.J."/>
            <person name="Richards T.A."/>
            <person name="Rocap G."/>
            <person name="Roy S.W."/>
            <person name="Sarai C."/>
            <person name="Schaack S."/>
            <person name="Shirato S."/>
            <person name="Slamovits C.H."/>
            <person name="Spencer D.F."/>
            <person name="Suzuki S."/>
            <person name="Worden A.Z."/>
            <person name="Zauner S."/>
            <person name="Barry K."/>
            <person name="Bell C."/>
            <person name="Bharti A.K."/>
            <person name="Crow J.A."/>
            <person name="Grimwood J."/>
            <person name="Kramer R."/>
            <person name="Lindquist E."/>
            <person name="Lucas S."/>
            <person name="Salamov A."/>
            <person name="McFadden G.I."/>
            <person name="Lane C.E."/>
            <person name="Keeling P.J."/>
            <person name="Gray M.W."/>
            <person name="Grigoriev I.V."/>
            <person name="Archibald J.M."/>
        </authorList>
    </citation>
    <scope>NUCLEOTIDE SEQUENCE</scope>
    <source>
        <strain evidence="4">CCMP2712</strain>
    </source>
</reference>
<dbReference type="GO" id="GO:0019888">
    <property type="term" value="F:protein phosphatase regulator activity"/>
    <property type="evidence" value="ECO:0007669"/>
    <property type="project" value="InterPro"/>
</dbReference>
<dbReference type="OMA" id="NWLYLRS"/>
<dbReference type="OrthoDB" id="341898at2759"/>
<evidence type="ECO:0000256" key="1">
    <source>
        <dbReference type="ARBA" id="ARBA00009207"/>
    </source>
</evidence>
<dbReference type="PANTHER" id="PTHR16487:SF0">
    <property type="entry name" value="PROTEIN PHOSPHATASE 4 REGULATORY SUBUNIT 2-RELATED"/>
    <property type="match status" value="1"/>
</dbReference>
<dbReference type="GO" id="GO:0005634">
    <property type="term" value="C:nucleus"/>
    <property type="evidence" value="ECO:0007669"/>
    <property type="project" value="TreeGrafter"/>
</dbReference>
<dbReference type="STRING" id="905079.L1IZI4"/>
<evidence type="ECO:0000313" key="4">
    <source>
        <dbReference type="Proteomes" id="UP000011087"/>
    </source>
</evidence>
<dbReference type="KEGG" id="gtt:GUITHDRAFT_141902"/>
<accession>L1IZI4</accession>
<dbReference type="EMBL" id="JH993022">
    <property type="protein sequence ID" value="EKX41661.1"/>
    <property type="molecule type" value="Genomic_DNA"/>
</dbReference>
<proteinExistence type="inferred from homology"/>
<keyword evidence="4" id="KW-1185">Reference proteome</keyword>
<dbReference type="AlphaFoldDB" id="L1IZI4"/>
<comment type="similarity">
    <text evidence="1">Belongs to the PPP4R2 family.</text>
</comment>
<organism evidence="2">
    <name type="scientific">Guillardia theta (strain CCMP2712)</name>
    <name type="common">Cryptophyte</name>
    <dbReference type="NCBI Taxonomy" id="905079"/>
    <lineage>
        <taxon>Eukaryota</taxon>
        <taxon>Cryptophyceae</taxon>
        <taxon>Pyrenomonadales</taxon>
        <taxon>Geminigeraceae</taxon>
        <taxon>Guillardia</taxon>
    </lineage>
</organism>
<dbReference type="eggNOG" id="KOG3175">
    <property type="taxonomic scope" value="Eukaryota"/>
</dbReference>
<protein>
    <submittedName>
        <fullName evidence="2 3">Uncharacterized protein</fullName>
    </submittedName>
</protein>
<dbReference type="PaxDb" id="55529-EKX41661"/>
<reference evidence="2 4" key="1">
    <citation type="journal article" date="2012" name="Nature">
        <title>Algal genomes reveal evolutionary mosaicism and the fate of nucleomorphs.</title>
        <authorList>
            <consortium name="DOE Joint Genome Institute"/>
            <person name="Curtis B.A."/>
            <person name="Tanifuji G."/>
            <person name="Burki F."/>
            <person name="Gruber A."/>
            <person name="Irimia M."/>
            <person name="Maruyama S."/>
            <person name="Arias M.C."/>
            <person name="Ball S.G."/>
            <person name="Gile G.H."/>
            <person name="Hirakawa Y."/>
            <person name="Hopkins J.F."/>
            <person name="Kuo A."/>
            <person name="Rensing S.A."/>
            <person name="Schmutz J."/>
            <person name="Symeonidi A."/>
            <person name="Elias M."/>
            <person name="Eveleigh R.J."/>
            <person name="Herman E.K."/>
            <person name="Klute M.J."/>
            <person name="Nakayama T."/>
            <person name="Obornik M."/>
            <person name="Reyes-Prieto A."/>
            <person name="Armbrust E.V."/>
            <person name="Aves S.J."/>
            <person name="Beiko R.G."/>
            <person name="Coutinho P."/>
            <person name="Dacks J.B."/>
            <person name="Durnford D.G."/>
            <person name="Fast N.M."/>
            <person name="Green B.R."/>
            <person name="Grisdale C.J."/>
            <person name="Hempel F."/>
            <person name="Henrissat B."/>
            <person name="Hoppner M.P."/>
            <person name="Ishida K."/>
            <person name="Kim E."/>
            <person name="Koreny L."/>
            <person name="Kroth P.G."/>
            <person name="Liu Y."/>
            <person name="Malik S.B."/>
            <person name="Maier U.G."/>
            <person name="McRose D."/>
            <person name="Mock T."/>
            <person name="Neilson J.A."/>
            <person name="Onodera N.T."/>
            <person name="Poole A.M."/>
            <person name="Pritham E.J."/>
            <person name="Richards T.A."/>
            <person name="Rocap G."/>
            <person name="Roy S.W."/>
            <person name="Sarai C."/>
            <person name="Schaack S."/>
            <person name="Shirato S."/>
            <person name="Slamovits C.H."/>
            <person name="Spencer D.F."/>
            <person name="Suzuki S."/>
            <person name="Worden A.Z."/>
            <person name="Zauner S."/>
            <person name="Barry K."/>
            <person name="Bell C."/>
            <person name="Bharti A.K."/>
            <person name="Crow J.A."/>
            <person name="Grimwood J."/>
            <person name="Kramer R."/>
            <person name="Lindquist E."/>
            <person name="Lucas S."/>
            <person name="Salamov A."/>
            <person name="McFadden G.I."/>
            <person name="Lane C.E."/>
            <person name="Keeling P.J."/>
            <person name="Gray M.W."/>
            <person name="Grigoriev I.V."/>
            <person name="Archibald J.M."/>
        </authorList>
    </citation>
    <scope>NUCLEOTIDE SEQUENCE</scope>
    <source>
        <strain evidence="2 4">CCMP2712</strain>
    </source>
</reference>
<evidence type="ECO:0000313" key="3">
    <source>
        <dbReference type="EnsemblProtists" id="EKX41661"/>
    </source>
</evidence>
<dbReference type="GeneID" id="17298264"/>
<evidence type="ECO:0000313" key="2">
    <source>
        <dbReference type="EMBL" id="EKX41661.1"/>
    </source>
</evidence>
<dbReference type="HOGENOM" id="CLU_1819520_0_0_1"/>
<reference evidence="3" key="3">
    <citation type="submission" date="2016-03" db="UniProtKB">
        <authorList>
            <consortium name="EnsemblProtists"/>
        </authorList>
    </citation>
    <scope>IDENTIFICATION</scope>
</reference>
<dbReference type="Proteomes" id="UP000011087">
    <property type="component" value="Unassembled WGS sequence"/>
</dbReference>
<dbReference type="PANTHER" id="PTHR16487">
    <property type="entry name" value="PPP4R2-RELATED PROTEIN"/>
    <property type="match status" value="1"/>
</dbReference>
<dbReference type="GO" id="GO:0005737">
    <property type="term" value="C:cytoplasm"/>
    <property type="evidence" value="ECO:0007669"/>
    <property type="project" value="TreeGrafter"/>
</dbReference>
<dbReference type="InterPro" id="IPR015267">
    <property type="entry name" value="PPP4R2"/>
</dbReference>